<evidence type="ECO:0000313" key="1">
    <source>
        <dbReference type="EMBL" id="CAB4610722.1"/>
    </source>
</evidence>
<sequence>MQLAQAKSLGTINNQGVGIRNIDSGFDDRGRNQHIKTLFPEIDHHLLERRLAHLPMGNRDAGFGHELGQIGSTLVDGFDAVVHEKHLTLTN</sequence>
<accession>A0A6J6HAI3</accession>
<dbReference type="EMBL" id="CAEZUW010000047">
    <property type="protein sequence ID" value="CAB4610722.1"/>
    <property type="molecule type" value="Genomic_DNA"/>
</dbReference>
<reference evidence="1" key="1">
    <citation type="submission" date="2020-05" db="EMBL/GenBank/DDBJ databases">
        <authorList>
            <person name="Chiriac C."/>
            <person name="Salcher M."/>
            <person name="Ghai R."/>
            <person name="Kavagutti S V."/>
        </authorList>
    </citation>
    <scope>NUCLEOTIDE SEQUENCE</scope>
</reference>
<gene>
    <name evidence="1" type="ORF">UFOPK1855_00400</name>
</gene>
<proteinExistence type="predicted"/>
<protein>
    <submittedName>
        <fullName evidence="1">Unannotated protein</fullName>
    </submittedName>
</protein>
<organism evidence="1">
    <name type="scientific">freshwater metagenome</name>
    <dbReference type="NCBI Taxonomy" id="449393"/>
    <lineage>
        <taxon>unclassified sequences</taxon>
        <taxon>metagenomes</taxon>
        <taxon>ecological metagenomes</taxon>
    </lineage>
</organism>
<dbReference type="AlphaFoldDB" id="A0A6J6HAI3"/>
<name>A0A6J6HAI3_9ZZZZ</name>